<gene>
    <name evidence="3" type="ORF">OS889_04845</name>
</gene>
<feature type="domain" description="DUF2070" evidence="2">
    <location>
        <begin position="306"/>
        <end position="647"/>
    </location>
</feature>
<protein>
    <submittedName>
        <fullName evidence="3">DUF2070 family protein</fullName>
    </submittedName>
</protein>
<dbReference type="EMBL" id="JBGNYA010000001">
    <property type="protein sequence ID" value="MFA1610329.1"/>
    <property type="molecule type" value="Genomic_DNA"/>
</dbReference>
<dbReference type="AlphaFoldDB" id="A0ABD5M9I9"/>
<proteinExistence type="predicted"/>
<keyword evidence="4" id="KW-1185">Reference proteome</keyword>
<dbReference type="Pfam" id="PF09843">
    <property type="entry name" value="DUF2070"/>
    <property type="match status" value="2"/>
</dbReference>
<comment type="caution">
    <text evidence="3">The sequence shown here is derived from an EMBL/GenBank/DDBJ whole genome shotgun (WGS) entry which is preliminary data.</text>
</comment>
<dbReference type="Proteomes" id="UP001570511">
    <property type="component" value="Unassembled WGS sequence"/>
</dbReference>
<feature type="domain" description="DUF2070" evidence="2">
    <location>
        <begin position="9"/>
        <end position="287"/>
    </location>
</feature>
<keyword evidence="1" id="KW-1133">Transmembrane helix</keyword>
<feature type="transmembrane region" description="Helical" evidence="1">
    <location>
        <begin position="21"/>
        <end position="40"/>
    </location>
</feature>
<reference evidence="3 4" key="1">
    <citation type="submission" date="2024-08" db="EMBL/GenBank/DDBJ databases">
        <title>Halobellus sp. MBLA0158 whole genome sequence.</title>
        <authorList>
            <person name="Hwang C.Y."/>
            <person name="Cho E.-S."/>
            <person name="Seo M.-J."/>
        </authorList>
    </citation>
    <scope>NUCLEOTIDE SEQUENCE [LARGE SCALE GENOMIC DNA]</scope>
    <source>
        <strain evidence="3 4">MBLA0158</strain>
    </source>
</reference>
<feature type="transmembrane region" description="Helical" evidence="1">
    <location>
        <begin position="152"/>
        <end position="173"/>
    </location>
</feature>
<sequence>MTSTQSDLAGLSRFIFRAPSWYTSLAFALLIAAVAGVAAFDSGVYARSWRGLFFLGRDAWEGIFFIGIPTVVAAFGTTGLDRFVGGKLTHNRSSLLALVSEVIVVAIVTLAAIVSVFTGLGQRFVFDALVVALASVFAFRLLVVMAVSRSSLLVATVPASLQTAAAAVLLFIYSGTLRFLSVGGPILDVYLMPYLARSADAPAELSVISAEHFLLLGVTCALYALAVYAFVVAVDRPWRRSLGVSMLDFLRGFVGHVAEGSRELEEFFQQLGEQAIVPVSVLSFRTVADGGSDVDGTDDADETATDGDAEKARFVLPMIHPGPMGEIGGGNFPERVASDCSALVFPPHATAGHDFNLVTEREVDTILDAAREAADRVTYAPEASPSVRVQSGEASMLGQAFGDDALLVSTYAPGYADDVEYGVGLSAAAEARTSGLDDVMLVDAHNSNDGLSGPDLGHVTPGSQRAFDMIGAAGVSGQRLATAERGDLELGVAWDETPWEPMDGIGPLGVRVAVTAVDGAETAYVLVDGNNMEPGLRGELVDALVEDGPVDAAEVMTTDTHIVNTVEADNQVGAAIDWDELRGLICDLADEARADLEPVEAGVAVERAEVTVFGNDRTETLASHANAVVAMGGAFALSVILAAVAVSVLIFLFA</sequence>
<evidence type="ECO:0000313" key="3">
    <source>
        <dbReference type="EMBL" id="MFA1610329.1"/>
    </source>
</evidence>
<feature type="transmembrane region" description="Helical" evidence="1">
    <location>
        <begin position="60"/>
        <end position="83"/>
    </location>
</feature>
<accession>A0ABD5M9I9</accession>
<feature type="transmembrane region" description="Helical" evidence="1">
    <location>
        <begin position="124"/>
        <end position="145"/>
    </location>
</feature>
<keyword evidence="1" id="KW-0812">Transmembrane</keyword>
<name>A0ABD5M9I9_9EURY</name>
<organism evidence="3 4">
    <name type="scientific">Halobellus rubicundus</name>
    <dbReference type="NCBI Taxonomy" id="2996466"/>
    <lineage>
        <taxon>Archaea</taxon>
        <taxon>Methanobacteriati</taxon>
        <taxon>Methanobacteriota</taxon>
        <taxon>Stenosarchaea group</taxon>
        <taxon>Halobacteria</taxon>
        <taxon>Halobacteriales</taxon>
        <taxon>Haloferacaceae</taxon>
        <taxon>Halobellus</taxon>
    </lineage>
</organism>
<feature type="transmembrane region" description="Helical" evidence="1">
    <location>
        <begin position="627"/>
        <end position="653"/>
    </location>
</feature>
<keyword evidence="1" id="KW-0472">Membrane</keyword>
<evidence type="ECO:0000259" key="2">
    <source>
        <dbReference type="Pfam" id="PF09843"/>
    </source>
</evidence>
<evidence type="ECO:0000313" key="4">
    <source>
        <dbReference type="Proteomes" id="UP001570511"/>
    </source>
</evidence>
<evidence type="ECO:0000256" key="1">
    <source>
        <dbReference type="SAM" id="Phobius"/>
    </source>
</evidence>
<dbReference type="InterPro" id="IPR019204">
    <property type="entry name" value="DUF2070_membrane"/>
</dbReference>
<dbReference type="RefSeq" id="WP_372387793.1">
    <property type="nucleotide sequence ID" value="NZ_JBGNYA010000001.1"/>
</dbReference>
<feature type="transmembrane region" description="Helical" evidence="1">
    <location>
        <begin position="213"/>
        <end position="234"/>
    </location>
</feature>
<feature type="transmembrane region" description="Helical" evidence="1">
    <location>
        <begin position="95"/>
        <end position="118"/>
    </location>
</feature>